<dbReference type="RefSeq" id="WP_013407911.1">
    <property type="nucleotide sequence ID" value="NC_014655.1"/>
</dbReference>
<keyword evidence="1" id="KW-0732">Signal</keyword>
<evidence type="ECO:0008006" key="4">
    <source>
        <dbReference type="Google" id="ProtNLM"/>
    </source>
</evidence>
<dbReference type="Proteomes" id="UP000007435">
    <property type="component" value="Chromosome"/>
</dbReference>
<name>E4RTK4_LEAB4</name>
<dbReference type="STRING" id="649349.Lbys_1139"/>
<dbReference type="OrthoDB" id="1114561at2"/>
<dbReference type="KEGG" id="lby:Lbys_1139"/>
<protein>
    <recommendedName>
        <fullName evidence="4">Outer membrane protein</fullName>
    </recommendedName>
</protein>
<dbReference type="AlphaFoldDB" id="E4RTK4"/>
<gene>
    <name evidence="2" type="ordered locus">Lbys_1139</name>
</gene>
<evidence type="ECO:0000313" key="3">
    <source>
        <dbReference type="Proteomes" id="UP000007435"/>
    </source>
</evidence>
<evidence type="ECO:0000256" key="1">
    <source>
        <dbReference type="SAM" id="SignalP"/>
    </source>
</evidence>
<organism evidence="2 3">
    <name type="scientific">Leadbetterella byssophila (strain DSM 17132 / JCM 16389 / KACC 11308 / NBRC 106382 / 4M15)</name>
    <dbReference type="NCBI Taxonomy" id="649349"/>
    <lineage>
        <taxon>Bacteria</taxon>
        <taxon>Pseudomonadati</taxon>
        <taxon>Bacteroidota</taxon>
        <taxon>Cytophagia</taxon>
        <taxon>Cytophagales</taxon>
        <taxon>Leadbetterellaceae</taxon>
        <taxon>Leadbetterella</taxon>
    </lineage>
</organism>
<proteinExistence type="predicted"/>
<reference evidence="2 3" key="2">
    <citation type="journal article" date="2011" name="Stand. Genomic Sci.">
        <title>Complete genome sequence of Leadbetterella byssophila type strain (4M15).</title>
        <authorList>
            <person name="Abt B."/>
            <person name="Teshima H."/>
            <person name="Lucas S."/>
            <person name="Lapidus A."/>
            <person name="Del Rio T.G."/>
            <person name="Nolan M."/>
            <person name="Tice H."/>
            <person name="Cheng J.F."/>
            <person name="Pitluck S."/>
            <person name="Liolios K."/>
            <person name="Pagani I."/>
            <person name="Ivanova N."/>
            <person name="Mavromatis K."/>
            <person name="Pati A."/>
            <person name="Tapia R."/>
            <person name="Han C."/>
            <person name="Goodwin L."/>
            <person name="Chen A."/>
            <person name="Palaniappan K."/>
            <person name="Land M."/>
            <person name="Hauser L."/>
            <person name="Chang Y.J."/>
            <person name="Jeffries C.D."/>
            <person name="Rohde M."/>
            <person name="Goker M."/>
            <person name="Tindall B.J."/>
            <person name="Detter J.C."/>
            <person name="Woyke T."/>
            <person name="Bristow J."/>
            <person name="Eisen J.A."/>
            <person name="Markowitz V."/>
            <person name="Hugenholtz P."/>
            <person name="Klenk H.P."/>
            <person name="Kyrpides N.C."/>
        </authorList>
    </citation>
    <scope>NUCLEOTIDE SEQUENCE [LARGE SCALE GENOMIC DNA]</scope>
    <source>
        <strain evidence="3">DSM 17132 / JCM 16389 / KACC 11308 / NBRC 106382 / 4M15</strain>
    </source>
</reference>
<dbReference type="Gene3D" id="2.40.160.10">
    <property type="entry name" value="Porin"/>
    <property type="match status" value="1"/>
</dbReference>
<dbReference type="InterPro" id="IPR011486">
    <property type="entry name" value="BBP2"/>
</dbReference>
<dbReference type="Pfam" id="PF07642">
    <property type="entry name" value="BBP2"/>
    <property type="match status" value="1"/>
</dbReference>
<dbReference type="SUPFAM" id="SSF56935">
    <property type="entry name" value="Porins"/>
    <property type="match status" value="1"/>
</dbReference>
<feature type="signal peptide" evidence="1">
    <location>
        <begin position="1"/>
        <end position="19"/>
    </location>
</feature>
<dbReference type="EMBL" id="CP002305">
    <property type="protein sequence ID" value="ADQ16861.1"/>
    <property type="molecule type" value="Genomic_DNA"/>
</dbReference>
<sequence length="368" mass="40752">MRILLLLTLSFVRASFAVGQDDTSPPAKPLSLSGYVDSYYFYNFNGVTSNLGASGFERIFDHNANSFQVGLAQLKTTYTTDKVEGVIDLVFGNHGDLANYGNALSPLGREFGSSGLAIKQAYVSWLINEKFKLTAGQYGTNIGYEVIDAPTNFNYSLSNLFGNGPFYHTGVKLDYAVSDKLAFMVGLTNGLDTKEDFNKSKGFQAQVFLQPVKDWAVYLNYFGSNEGIEEEKYYVKWFDLATSYQINSKTLLGLNATTGSNPTGQWSGLAFYAQYQFSDIFSLGTRLEHFDNKEGGIYLVDADGKGVSTQGITLTGSFQISPNLLIKPEYRWDKYHHDSKETFQLPGKDGNLSKNAQSTIGAAMIFYF</sequence>
<evidence type="ECO:0000313" key="2">
    <source>
        <dbReference type="EMBL" id="ADQ16861.1"/>
    </source>
</evidence>
<keyword evidence="3" id="KW-1185">Reference proteome</keyword>
<dbReference type="HOGENOM" id="CLU_047565_1_0_10"/>
<reference key="1">
    <citation type="submission" date="2010-11" db="EMBL/GenBank/DDBJ databases">
        <title>The complete genome of Leadbetterella byssophila DSM 17132.</title>
        <authorList>
            <consortium name="US DOE Joint Genome Institute (JGI-PGF)"/>
            <person name="Lucas S."/>
            <person name="Copeland A."/>
            <person name="Lapidus A."/>
            <person name="Glavina del Rio T."/>
            <person name="Dalin E."/>
            <person name="Tice H."/>
            <person name="Bruce D."/>
            <person name="Goodwin L."/>
            <person name="Pitluck S."/>
            <person name="Kyrpides N."/>
            <person name="Mavromatis K."/>
            <person name="Ivanova N."/>
            <person name="Teshima H."/>
            <person name="Brettin T."/>
            <person name="Detter J.C."/>
            <person name="Han C."/>
            <person name="Tapia R."/>
            <person name="Land M."/>
            <person name="Hauser L."/>
            <person name="Markowitz V."/>
            <person name="Cheng J.-F."/>
            <person name="Hugenholtz P."/>
            <person name="Woyke T."/>
            <person name="Wu D."/>
            <person name="Tindall B."/>
            <person name="Pomrenke H.G."/>
            <person name="Brambilla E."/>
            <person name="Klenk H.-P."/>
            <person name="Eisen J.A."/>
        </authorList>
    </citation>
    <scope>NUCLEOTIDE SEQUENCE [LARGE SCALE GENOMIC DNA]</scope>
    <source>
        <strain>DSM 17132</strain>
    </source>
</reference>
<accession>E4RTK4</accession>
<dbReference type="InterPro" id="IPR023614">
    <property type="entry name" value="Porin_dom_sf"/>
</dbReference>
<dbReference type="eggNOG" id="ENOG502Z8GX">
    <property type="taxonomic scope" value="Bacteria"/>
</dbReference>
<feature type="chain" id="PRO_5003185778" description="Outer membrane protein" evidence="1">
    <location>
        <begin position="20"/>
        <end position="368"/>
    </location>
</feature>